<keyword evidence="3" id="KW-1185">Reference proteome</keyword>
<dbReference type="SMART" id="SM00347">
    <property type="entry name" value="HTH_MARR"/>
    <property type="match status" value="1"/>
</dbReference>
<name>A0A844QHH8_9HYPH</name>
<dbReference type="EMBL" id="WPHG01000003">
    <property type="protein sequence ID" value="MVA98074.1"/>
    <property type="molecule type" value="Genomic_DNA"/>
</dbReference>
<dbReference type="InterPro" id="IPR000835">
    <property type="entry name" value="HTH_MarR-typ"/>
</dbReference>
<dbReference type="InterPro" id="IPR036390">
    <property type="entry name" value="WH_DNA-bd_sf"/>
</dbReference>
<protein>
    <submittedName>
        <fullName evidence="2">Winged helix DNA-binding protein</fullName>
    </submittedName>
</protein>
<dbReference type="InterPro" id="IPR036388">
    <property type="entry name" value="WH-like_DNA-bd_sf"/>
</dbReference>
<dbReference type="Gene3D" id="1.10.10.10">
    <property type="entry name" value="Winged helix-like DNA-binding domain superfamily/Winged helix DNA-binding domain"/>
    <property type="match status" value="1"/>
</dbReference>
<dbReference type="SUPFAM" id="SSF46785">
    <property type="entry name" value="Winged helix' DNA-binding domain"/>
    <property type="match status" value="1"/>
</dbReference>
<dbReference type="AlphaFoldDB" id="A0A844QHH8"/>
<organism evidence="2 3">
    <name type="scientific">Nitratireductor arenosus</name>
    <dbReference type="NCBI Taxonomy" id="2682096"/>
    <lineage>
        <taxon>Bacteria</taxon>
        <taxon>Pseudomonadati</taxon>
        <taxon>Pseudomonadota</taxon>
        <taxon>Alphaproteobacteria</taxon>
        <taxon>Hyphomicrobiales</taxon>
        <taxon>Phyllobacteriaceae</taxon>
        <taxon>Nitratireductor</taxon>
    </lineage>
</organism>
<keyword evidence="2" id="KW-0238">DNA-binding</keyword>
<dbReference type="GO" id="GO:0003700">
    <property type="term" value="F:DNA-binding transcription factor activity"/>
    <property type="evidence" value="ECO:0007669"/>
    <property type="project" value="InterPro"/>
</dbReference>
<gene>
    <name evidence="2" type="ORF">GN330_12555</name>
</gene>
<dbReference type="Proteomes" id="UP000463224">
    <property type="component" value="Unassembled WGS sequence"/>
</dbReference>
<feature type="domain" description="HTH marR-type" evidence="1">
    <location>
        <begin position="47"/>
        <end position="148"/>
    </location>
</feature>
<dbReference type="GO" id="GO:0003677">
    <property type="term" value="F:DNA binding"/>
    <property type="evidence" value="ECO:0007669"/>
    <property type="project" value="UniProtKB-KW"/>
</dbReference>
<reference evidence="2 3" key="1">
    <citation type="submission" date="2019-12" db="EMBL/GenBank/DDBJ databases">
        <title>Nitratireductor arenosus sp. nov., Isolated from sea sand, Jeju island, South Korea.</title>
        <authorList>
            <person name="Kim W."/>
        </authorList>
    </citation>
    <scope>NUCLEOTIDE SEQUENCE [LARGE SCALE GENOMIC DNA]</scope>
    <source>
        <strain evidence="2 3">CAU 1489</strain>
    </source>
</reference>
<sequence length="178" mass="19162">MTEGASALRIAPHLSATSREAAITAFEQALICAAEAFYRFASSLLGPAARDNNLTGQDCVILQQLVVAGSPRKVGDLLRFANRDDASNVQYSLRKLMKAGLARQVRGASKRGTAYEVTAEGARISARLVAMRREYLTASVGELSDGDQHLEALTRALGLLTGVYDHGSRLMSAQRHED</sequence>
<evidence type="ECO:0000313" key="2">
    <source>
        <dbReference type="EMBL" id="MVA98074.1"/>
    </source>
</evidence>
<proteinExistence type="predicted"/>
<evidence type="ECO:0000313" key="3">
    <source>
        <dbReference type="Proteomes" id="UP000463224"/>
    </source>
</evidence>
<comment type="caution">
    <text evidence="2">The sequence shown here is derived from an EMBL/GenBank/DDBJ whole genome shotgun (WGS) entry which is preliminary data.</text>
</comment>
<evidence type="ECO:0000259" key="1">
    <source>
        <dbReference type="SMART" id="SM00347"/>
    </source>
</evidence>
<dbReference type="Pfam" id="PF13463">
    <property type="entry name" value="HTH_27"/>
    <property type="match status" value="1"/>
</dbReference>
<accession>A0A844QHH8</accession>